<keyword evidence="4" id="KW-1185">Reference proteome</keyword>
<proteinExistence type="predicted"/>
<dbReference type="SUPFAM" id="SSF53041">
    <property type="entry name" value="Resolvase-like"/>
    <property type="match status" value="1"/>
</dbReference>
<dbReference type="HOGENOM" id="CLU_780276_0_0_11"/>
<dbReference type="AlphaFoldDB" id="E4NF04"/>
<dbReference type="GO" id="GO:0000150">
    <property type="term" value="F:DNA strand exchange activity"/>
    <property type="evidence" value="ECO:0007669"/>
    <property type="project" value="InterPro"/>
</dbReference>
<dbReference type="InterPro" id="IPR006119">
    <property type="entry name" value="Resolv_N"/>
</dbReference>
<protein>
    <submittedName>
        <fullName evidence="3">Putative recombinase</fullName>
    </submittedName>
</protein>
<dbReference type="RefSeq" id="WP_014137386.1">
    <property type="nucleotide sequence ID" value="NC_016109.1"/>
</dbReference>
<dbReference type="CDD" id="cd00338">
    <property type="entry name" value="Ser_Recombinase"/>
    <property type="match status" value="1"/>
</dbReference>
<dbReference type="PANTHER" id="PTHR30461:SF23">
    <property type="entry name" value="DNA RECOMBINASE-RELATED"/>
    <property type="match status" value="1"/>
</dbReference>
<feature type="domain" description="Resolvase/invertase-type recombinase catalytic" evidence="1">
    <location>
        <begin position="18"/>
        <end position="169"/>
    </location>
</feature>
<dbReference type="STRING" id="452652.KSE_43010"/>
<dbReference type="Pfam" id="PF00239">
    <property type="entry name" value="Resolvase"/>
    <property type="match status" value="1"/>
</dbReference>
<dbReference type="InterPro" id="IPR038109">
    <property type="entry name" value="DNA_bind_recomb_sf"/>
</dbReference>
<dbReference type="EMBL" id="AP010968">
    <property type="protein sequence ID" value="BAJ30084.1"/>
    <property type="molecule type" value="Genomic_DNA"/>
</dbReference>
<feature type="domain" description="Recombinase" evidence="2">
    <location>
        <begin position="177"/>
        <end position="331"/>
    </location>
</feature>
<dbReference type="eggNOG" id="COG1961">
    <property type="taxonomic scope" value="Bacteria"/>
</dbReference>
<dbReference type="InterPro" id="IPR050639">
    <property type="entry name" value="SSR_resolvase"/>
</dbReference>
<dbReference type="GO" id="GO:0003677">
    <property type="term" value="F:DNA binding"/>
    <property type="evidence" value="ECO:0007669"/>
    <property type="project" value="InterPro"/>
</dbReference>
<reference evidence="3 4" key="1">
    <citation type="journal article" date="2010" name="DNA Res.">
        <title>Genome sequence of Kitasatospora setae NBRC 14216T: an evolutionary snapshot of the family Streptomycetaceae.</title>
        <authorList>
            <person name="Ichikawa N."/>
            <person name="Oguchi A."/>
            <person name="Ikeda H."/>
            <person name="Ishikawa J."/>
            <person name="Kitani S."/>
            <person name="Watanabe Y."/>
            <person name="Nakamura S."/>
            <person name="Katano Y."/>
            <person name="Kishi E."/>
            <person name="Sasagawa M."/>
            <person name="Ankai A."/>
            <person name="Fukui S."/>
            <person name="Hashimoto Y."/>
            <person name="Kamata S."/>
            <person name="Otoguro M."/>
            <person name="Tanikawa S."/>
            <person name="Nihira T."/>
            <person name="Horinouchi S."/>
            <person name="Ohnishi Y."/>
            <person name="Hayakawa M."/>
            <person name="Kuzuyama T."/>
            <person name="Arisawa A."/>
            <person name="Nomoto F."/>
            <person name="Miura H."/>
            <person name="Takahashi Y."/>
            <person name="Fujita N."/>
        </authorList>
    </citation>
    <scope>NUCLEOTIDE SEQUENCE [LARGE SCALE GENOMIC DNA]</scope>
    <source>
        <strain evidence="4">ATCC 33774 / DSM 43861 / JCM 3304 / KCC A-0304 / NBRC 14216 / KM-6054</strain>
    </source>
</reference>
<evidence type="ECO:0000259" key="1">
    <source>
        <dbReference type="PROSITE" id="PS51736"/>
    </source>
</evidence>
<dbReference type="PATRIC" id="fig|452652.3.peg.4292"/>
<dbReference type="PROSITE" id="PS51737">
    <property type="entry name" value="RECOMBINASE_DNA_BIND"/>
    <property type="match status" value="1"/>
</dbReference>
<dbReference type="Gene3D" id="3.90.1750.20">
    <property type="entry name" value="Putative Large Serine Recombinase, Chain B, Domain 2"/>
    <property type="match status" value="1"/>
</dbReference>
<dbReference type="Gene3D" id="3.40.50.1390">
    <property type="entry name" value="Resolvase, N-terminal catalytic domain"/>
    <property type="match status" value="1"/>
</dbReference>
<dbReference type="Pfam" id="PF07508">
    <property type="entry name" value="Recombinase"/>
    <property type="match status" value="1"/>
</dbReference>
<evidence type="ECO:0000313" key="3">
    <source>
        <dbReference type="EMBL" id="BAJ30084.1"/>
    </source>
</evidence>
<name>E4NF04_KITSK</name>
<accession>E4NF04</accession>
<gene>
    <name evidence="3" type="ordered locus">KSE_43010</name>
</gene>
<evidence type="ECO:0000259" key="2">
    <source>
        <dbReference type="PROSITE" id="PS51737"/>
    </source>
</evidence>
<dbReference type="Proteomes" id="UP000007076">
    <property type="component" value="Chromosome"/>
</dbReference>
<dbReference type="InterPro" id="IPR011109">
    <property type="entry name" value="DNA_bind_recombinase_dom"/>
</dbReference>
<dbReference type="PROSITE" id="PS51736">
    <property type="entry name" value="RECOMBINASES_3"/>
    <property type="match status" value="1"/>
</dbReference>
<evidence type="ECO:0000313" key="4">
    <source>
        <dbReference type="Proteomes" id="UP000007076"/>
    </source>
</evidence>
<dbReference type="PANTHER" id="PTHR30461">
    <property type="entry name" value="DNA-INVERTASE FROM LAMBDOID PROPHAGE"/>
    <property type="match status" value="1"/>
</dbReference>
<sequence>MTPYVSRNIRQTELESVRAVIYARQSKRRVDESETSTESQIARGTALADGKGWKTGRVFQDIGKSGWDPDTERAGFDAMMAAVRAGEVDVVVVFSLARLTRQGAMEAMRINDVFMQHGVRLVSVEEPFLDTTHPIGVAVFALIAALAQQESELKSAHISEAKAELKAIGGHVSGRPPFGMKTERVKEGKLVRSQLVPDPETAPTVLKIVDRVMDGETVSGIVQSLNEKGEPSPGALALAAGRKRSGRSRSNITPADPDCPPLWDVGTLNTLLRHPALGGFAAEWVTDPDGKRRRREIMRDKTGAPMAAHKGLMEPIRWYQLQDVLKGRSRATELDWVMSELFARQGRTGSGSPGT</sequence>
<dbReference type="InterPro" id="IPR036162">
    <property type="entry name" value="Resolvase-like_N_sf"/>
</dbReference>
<organism evidence="3 4">
    <name type="scientific">Kitasatospora setae (strain ATCC 33774 / DSM 43861 / JCM 3304 / KCC A-0304 / NBRC 14216 / KM-6054)</name>
    <name type="common">Streptomyces setae</name>
    <dbReference type="NCBI Taxonomy" id="452652"/>
    <lineage>
        <taxon>Bacteria</taxon>
        <taxon>Bacillati</taxon>
        <taxon>Actinomycetota</taxon>
        <taxon>Actinomycetes</taxon>
        <taxon>Kitasatosporales</taxon>
        <taxon>Streptomycetaceae</taxon>
        <taxon>Kitasatospora</taxon>
    </lineage>
</organism>
<dbReference type="SMART" id="SM00857">
    <property type="entry name" value="Resolvase"/>
    <property type="match status" value="1"/>
</dbReference>
<dbReference type="KEGG" id="ksk:KSE_43010"/>